<proteinExistence type="predicted"/>
<dbReference type="AlphaFoldDB" id="A0A391NTN2"/>
<organism evidence="1 2">
    <name type="scientific">Kipferlia bialata</name>
    <dbReference type="NCBI Taxonomy" id="797122"/>
    <lineage>
        <taxon>Eukaryota</taxon>
        <taxon>Metamonada</taxon>
        <taxon>Carpediemonas-like organisms</taxon>
        <taxon>Kipferlia</taxon>
    </lineage>
</organism>
<name>A0A391NTN2_9EUKA</name>
<feature type="non-terminal residue" evidence="1">
    <location>
        <position position="17"/>
    </location>
</feature>
<gene>
    <name evidence="1" type="ORF">KIPB_004589</name>
</gene>
<comment type="caution">
    <text evidence="1">The sequence shown here is derived from an EMBL/GenBank/DDBJ whole genome shotgun (WGS) entry which is preliminary data.</text>
</comment>
<keyword evidence="2" id="KW-1185">Reference proteome</keyword>
<dbReference type="EMBL" id="BDIP01000991">
    <property type="protein sequence ID" value="GCA62608.1"/>
    <property type="molecule type" value="Genomic_DNA"/>
</dbReference>
<accession>A0A391NTN2</accession>
<reference evidence="1 2" key="1">
    <citation type="journal article" date="2018" name="PLoS ONE">
        <title>The draft genome of Kipferlia bialata reveals reductive genome evolution in fornicate parasites.</title>
        <authorList>
            <person name="Tanifuji G."/>
            <person name="Takabayashi S."/>
            <person name="Kume K."/>
            <person name="Takagi M."/>
            <person name="Nakayama T."/>
            <person name="Kamikawa R."/>
            <person name="Inagaki Y."/>
            <person name="Hashimoto T."/>
        </authorList>
    </citation>
    <scope>NUCLEOTIDE SEQUENCE [LARGE SCALE GENOMIC DNA]</scope>
    <source>
        <strain evidence="1">NY0173</strain>
    </source>
</reference>
<protein>
    <submittedName>
        <fullName evidence="1">Uncharacterized protein</fullName>
    </submittedName>
</protein>
<sequence>MSESVINGITPLIAVVK</sequence>
<evidence type="ECO:0000313" key="1">
    <source>
        <dbReference type="EMBL" id="GCA62608.1"/>
    </source>
</evidence>
<dbReference type="Proteomes" id="UP000265618">
    <property type="component" value="Unassembled WGS sequence"/>
</dbReference>
<evidence type="ECO:0000313" key="2">
    <source>
        <dbReference type="Proteomes" id="UP000265618"/>
    </source>
</evidence>